<dbReference type="AlphaFoldDB" id="A0AAV8VBD5"/>
<evidence type="ECO:0000313" key="2">
    <source>
        <dbReference type="EMBL" id="KAJ8911322.1"/>
    </source>
</evidence>
<organism evidence="2 3">
    <name type="scientific">Exocentrus adspersus</name>
    <dbReference type="NCBI Taxonomy" id="1586481"/>
    <lineage>
        <taxon>Eukaryota</taxon>
        <taxon>Metazoa</taxon>
        <taxon>Ecdysozoa</taxon>
        <taxon>Arthropoda</taxon>
        <taxon>Hexapoda</taxon>
        <taxon>Insecta</taxon>
        <taxon>Pterygota</taxon>
        <taxon>Neoptera</taxon>
        <taxon>Endopterygota</taxon>
        <taxon>Coleoptera</taxon>
        <taxon>Polyphaga</taxon>
        <taxon>Cucujiformia</taxon>
        <taxon>Chrysomeloidea</taxon>
        <taxon>Cerambycidae</taxon>
        <taxon>Lamiinae</taxon>
        <taxon>Acanthocinini</taxon>
        <taxon>Exocentrus</taxon>
    </lineage>
</organism>
<evidence type="ECO:0000256" key="1">
    <source>
        <dbReference type="SAM" id="MobiDB-lite"/>
    </source>
</evidence>
<proteinExistence type="predicted"/>
<sequence>MDDTPPSCQSTSESGCFDASRSLFESTPNADNNSTPLLAASRKRKASLMEKCGSRRLADVMESCPLTPPFSSTLNDSLMNNLEGFHIQNEESIDISKDYERSLDSFETQYHERKIFKTNEHKKIRSAPNTPQRQGTDSRDVARRANTSSFVKNFSQVNLQSPLNKEAYNILYPDLPPLEPCRKILTPQKFRDNLGKIITPAKKCLFTVSRRELFRKIFTNTIIVANIFKHLSDGDLYRLSMVSPSLKDALSLDAQAYDRYRKFLYAYRSSKENYRITPPKSPGKEDSLLETSPGSRNFHYFYDIANELNKNQSLVKCPRCNKASIVENFIGQCQDINSCGYIFCQKCNSFANDPKDFKDKCNNAQLVNVRSRNRLGDLSNSTVTSDYMTDSGSSLFSSSLNLSLSNRYESSGFFSECESTPVLRVKRNLSRSFTSPSEFKPKALASSNSNRTATQSHRVNRRASLLPVIPMEGAAKAAEIIEPSSPPKVKLYSACSKQSRRNLKRLTR</sequence>
<dbReference type="EMBL" id="JANEYG010000201">
    <property type="protein sequence ID" value="KAJ8911322.1"/>
    <property type="molecule type" value="Genomic_DNA"/>
</dbReference>
<reference evidence="2 3" key="1">
    <citation type="journal article" date="2023" name="Insect Mol. Biol.">
        <title>Genome sequencing provides insights into the evolution of gene families encoding plant cell wall-degrading enzymes in longhorned beetles.</title>
        <authorList>
            <person name="Shin N.R."/>
            <person name="Okamura Y."/>
            <person name="Kirsch R."/>
            <person name="Pauchet Y."/>
        </authorList>
    </citation>
    <scope>NUCLEOTIDE SEQUENCE [LARGE SCALE GENOMIC DNA]</scope>
    <source>
        <strain evidence="2">EAD_L_NR</strain>
    </source>
</reference>
<protein>
    <recommendedName>
        <fullName evidence="4">F-box domain-containing protein</fullName>
    </recommendedName>
</protein>
<feature type="region of interest" description="Disordered" evidence="1">
    <location>
        <begin position="437"/>
        <end position="458"/>
    </location>
</feature>
<keyword evidence="3" id="KW-1185">Reference proteome</keyword>
<accession>A0AAV8VBD5</accession>
<dbReference type="Gene3D" id="2.20.25.20">
    <property type="match status" value="1"/>
</dbReference>
<comment type="caution">
    <text evidence="2">The sequence shown here is derived from an EMBL/GenBank/DDBJ whole genome shotgun (WGS) entry which is preliminary data.</text>
</comment>
<name>A0AAV8VBD5_9CUCU</name>
<gene>
    <name evidence="2" type="ORF">NQ315_017018</name>
</gene>
<dbReference type="Proteomes" id="UP001159042">
    <property type="component" value="Unassembled WGS sequence"/>
</dbReference>
<feature type="region of interest" description="Disordered" evidence="1">
    <location>
        <begin position="117"/>
        <end position="141"/>
    </location>
</feature>
<feature type="compositionally biased region" description="Polar residues" evidence="1">
    <location>
        <begin position="445"/>
        <end position="457"/>
    </location>
</feature>
<evidence type="ECO:0008006" key="4">
    <source>
        <dbReference type="Google" id="ProtNLM"/>
    </source>
</evidence>
<evidence type="ECO:0000313" key="3">
    <source>
        <dbReference type="Proteomes" id="UP001159042"/>
    </source>
</evidence>